<reference evidence="1 2" key="1">
    <citation type="submission" date="2020-12" db="EMBL/GenBank/DDBJ databases">
        <title>Pseudomonas schmalbachii sp. nov. isolated from millipede gut.</title>
        <authorList>
            <person name="Shelomi M."/>
        </authorList>
    </citation>
    <scope>NUCLEOTIDE SEQUENCE [LARGE SCALE GENOMIC DNA]</scope>
    <source>
        <strain evidence="1 2">Milli4</strain>
    </source>
</reference>
<name>A0ABS3TN72_9PSED</name>
<sequence length="134" mass="14856">MYYSAKERGFFDPAIHDPLPVDAIEVSDEEWQALLIGNSTGKQITPDANGYPVLTDPPPPTPEQVKVMAEAKRQQLLVEASMHVAPLQDAVDLGEASPEEVIALQEWKRYRIALNRLPTSAGWPDNIEWPTPPA</sequence>
<gene>
    <name evidence="1" type="ORF">JFY56_02685</name>
</gene>
<keyword evidence="2" id="KW-1185">Reference proteome</keyword>
<dbReference type="Pfam" id="PF02413">
    <property type="entry name" value="Caudo_TAP"/>
    <property type="match status" value="1"/>
</dbReference>
<organism evidence="1 2">
    <name type="scientific">Pseudomonas schmalbachii</name>
    <dbReference type="NCBI Taxonomy" id="2816993"/>
    <lineage>
        <taxon>Bacteria</taxon>
        <taxon>Pseudomonadati</taxon>
        <taxon>Pseudomonadota</taxon>
        <taxon>Gammaproteobacteria</taxon>
        <taxon>Pseudomonadales</taxon>
        <taxon>Pseudomonadaceae</taxon>
        <taxon>Pseudomonas</taxon>
    </lineage>
</organism>
<accession>A0ABS3TN72</accession>
<evidence type="ECO:0000313" key="2">
    <source>
        <dbReference type="Proteomes" id="UP000669060"/>
    </source>
</evidence>
<proteinExistence type="predicted"/>
<evidence type="ECO:0000313" key="1">
    <source>
        <dbReference type="EMBL" id="MBO3274125.1"/>
    </source>
</evidence>
<comment type="caution">
    <text evidence="1">The sequence shown here is derived from an EMBL/GenBank/DDBJ whole genome shotgun (WGS) entry which is preliminary data.</text>
</comment>
<dbReference type="EMBL" id="JAELYA010000001">
    <property type="protein sequence ID" value="MBO3274125.1"/>
    <property type="molecule type" value="Genomic_DNA"/>
</dbReference>
<protein>
    <submittedName>
        <fullName evidence="1">Tail fiber assembly protein</fullName>
    </submittedName>
</protein>
<dbReference type="InterPro" id="IPR003458">
    <property type="entry name" value="Phage_T4_Gp38_tail_assem"/>
</dbReference>
<dbReference type="RefSeq" id="WP_208311924.1">
    <property type="nucleotide sequence ID" value="NZ_JAELYA010000001.1"/>
</dbReference>
<dbReference type="Proteomes" id="UP000669060">
    <property type="component" value="Unassembled WGS sequence"/>
</dbReference>